<evidence type="ECO:0000313" key="2">
    <source>
        <dbReference type="EMBL" id="WXB01792.1"/>
    </source>
</evidence>
<dbReference type="RefSeq" id="WP_394831411.1">
    <property type="nucleotide sequence ID" value="NZ_CP089929.1"/>
</dbReference>
<dbReference type="EMBL" id="CP089983">
    <property type="protein sequence ID" value="WXB01792.1"/>
    <property type="molecule type" value="Genomic_DNA"/>
</dbReference>
<protein>
    <submittedName>
        <fullName evidence="2">Uncharacterized protein</fullName>
    </submittedName>
</protein>
<keyword evidence="3" id="KW-1185">Reference proteome</keyword>
<organism evidence="2 3">
    <name type="scientific">Pendulispora rubella</name>
    <dbReference type="NCBI Taxonomy" id="2741070"/>
    <lineage>
        <taxon>Bacteria</taxon>
        <taxon>Pseudomonadati</taxon>
        <taxon>Myxococcota</taxon>
        <taxon>Myxococcia</taxon>
        <taxon>Myxococcales</taxon>
        <taxon>Sorangiineae</taxon>
        <taxon>Pendulisporaceae</taxon>
        <taxon>Pendulispora</taxon>
    </lineage>
</organism>
<accession>A0ABZ2KSY7</accession>
<proteinExistence type="predicted"/>
<name>A0ABZ2KSY7_9BACT</name>
<feature type="chain" id="PRO_5045585390" evidence="1">
    <location>
        <begin position="27"/>
        <end position="282"/>
    </location>
</feature>
<keyword evidence="1" id="KW-0732">Signal</keyword>
<gene>
    <name evidence="2" type="ORF">LVJ94_33355</name>
</gene>
<reference evidence="2" key="1">
    <citation type="submission" date="2021-12" db="EMBL/GenBank/DDBJ databases">
        <title>Discovery of the Pendulisporaceae a myxobacterial family with distinct sporulation behavior and unique specialized metabolism.</title>
        <authorList>
            <person name="Garcia R."/>
            <person name="Popoff A."/>
            <person name="Bader C.D."/>
            <person name="Loehr J."/>
            <person name="Walesch S."/>
            <person name="Walt C."/>
            <person name="Boldt J."/>
            <person name="Bunk B."/>
            <person name="Haeckl F.J.F.P.J."/>
            <person name="Gunesch A.P."/>
            <person name="Birkelbach J."/>
            <person name="Nuebel U."/>
            <person name="Pietschmann T."/>
            <person name="Bach T."/>
            <person name="Mueller R."/>
        </authorList>
    </citation>
    <scope>NUCLEOTIDE SEQUENCE</scope>
    <source>
        <strain evidence="2">MSr11367</strain>
    </source>
</reference>
<feature type="signal peptide" evidence="1">
    <location>
        <begin position="1"/>
        <end position="26"/>
    </location>
</feature>
<evidence type="ECO:0000313" key="3">
    <source>
        <dbReference type="Proteomes" id="UP001374803"/>
    </source>
</evidence>
<evidence type="ECO:0000256" key="1">
    <source>
        <dbReference type="SAM" id="SignalP"/>
    </source>
</evidence>
<sequence length="282" mass="30190">MKHLLRVLNGLAVVAASILAQGPAAAADAPDGTARAVVETNEAVFFELKDAAHANIVYFIPRTETTVTPFSPDPDDDHWTAAVRFKTVTNRDLPSLYPDWRGKTLRPFIVRPASECVLHVSSPVRSVEQYSFAKDRDISAADTVPICDFVFRIPLADPSAVVASLKQQATAGTLIDKDVKVVLAAQGQSIPWKPLYQDLLARRSIPGERLEKDDALLSLGIAVRASAPWVSYAALPPSDKTAFRVQAFSALFSGGTGGYVLVSQEPAGGFNGGAGTVKTYVL</sequence>
<dbReference type="Proteomes" id="UP001374803">
    <property type="component" value="Chromosome"/>
</dbReference>